<reference evidence="2" key="1">
    <citation type="submission" date="2016-10" db="EMBL/GenBank/DDBJ databases">
        <authorList>
            <person name="Varghese N."/>
            <person name="Submissions S."/>
        </authorList>
    </citation>
    <scope>NUCLEOTIDE SEQUENCE [LARGE SCALE GENOMIC DNA]</scope>
    <source>
        <strain evidence="2">Gh-67</strain>
    </source>
</reference>
<organism evidence="1 2">
    <name type="scientific">Mucilaginibacter gossypii</name>
    <dbReference type="NCBI Taxonomy" id="551996"/>
    <lineage>
        <taxon>Bacteria</taxon>
        <taxon>Pseudomonadati</taxon>
        <taxon>Bacteroidota</taxon>
        <taxon>Sphingobacteriia</taxon>
        <taxon>Sphingobacteriales</taxon>
        <taxon>Sphingobacteriaceae</taxon>
        <taxon>Mucilaginibacter</taxon>
    </lineage>
</organism>
<dbReference type="EMBL" id="FNCG01000001">
    <property type="protein sequence ID" value="SDF72708.1"/>
    <property type="molecule type" value="Genomic_DNA"/>
</dbReference>
<sequence length="33" mass="3935">MSLFLVRNNVYMTILKGSKQNVLIQRFIFFDTP</sequence>
<evidence type="ECO:0000313" key="1">
    <source>
        <dbReference type="EMBL" id="SDF72708.1"/>
    </source>
</evidence>
<name>A0A1G7NF66_9SPHI</name>
<protein>
    <submittedName>
        <fullName evidence="1">Uncharacterized protein</fullName>
    </submittedName>
</protein>
<gene>
    <name evidence="1" type="ORF">SAMN05192573_101228</name>
</gene>
<dbReference type="AlphaFoldDB" id="A0A1G7NF66"/>
<dbReference type="Proteomes" id="UP000199705">
    <property type="component" value="Unassembled WGS sequence"/>
</dbReference>
<keyword evidence="2" id="KW-1185">Reference proteome</keyword>
<evidence type="ECO:0000313" key="2">
    <source>
        <dbReference type="Proteomes" id="UP000199705"/>
    </source>
</evidence>
<accession>A0A1G7NF66</accession>
<proteinExistence type="predicted"/>